<name>A0A344J805_9GAMM</name>
<dbReference type="OrthoDB" id="5974779at2"/>
<dbReference type="Proteomes" id="UP000251842">
    <property type="component" value="Chromosome"/>
</dbReference>
<evidence type="ECO:0000256" key="2">
    <source>
        <dbReference type="SAM" id="SignalP"/>
    </source>
</evidence>
<evidence type="ECO:0000256" key="1">
    <source>
        <dbReference type="SAM" id="MobiDB-lite"/>
    </source>
</evidence>
<keyword evidence="2" id="KW-0732">Signal</keyword>
<dbReference type="AlphaFoldDB" id="A0A344J805"/>
<feature type="region of interest" description="Disordered" evidence="1">
    <location>
        <begin position="210"/>
        <end position="237"/>
    </location>
</feature>
<gene>
    <name evidence="4" type="ORF">DCD74_11165</name>
</gene>
<feature type="domain" description="DUF4124" evidence="3">
    <location>
        <begin position="27"/>
        <end position="67"/>
    </location>
</feature>
<dbReference type="InterPro" id="IPR025392">
    <property type="entry name" value="DUF4124"/>
</dbReference>
<sequence>MSMRLPLTLLVLALCAGFGARAEAGDVTIYRCTDAKGKLTLRDSPCKRGEKQQTQTMLRPQDARPAPVIRGIAPRGVPPTETVRYVVQAAPRTLYACIAPDGRRYTSESPEGNPRWVPLWTMDAPYYGGYPAYPPVVGRVGGELSYRDRHTSVRIGGGRETIGAPLTGYPLTPMPVAGGSWVRDACEPMTASESCAVMSDRRYEISRRYAQAMPSERSQLDRESATLDSRLRQECGQ</sequence>
<dbReference type="EMBL" id="CP029556">
    <property type="protein sequence ID" value="AXA85165.1"/>
    <property type="molecule type" value="Genomic_DNA"/>
</dbReference>
<evidence type="ECO:0000313" key="4">
    <source>
        <dbReference type="EMBL" id="AXA85165.1"/>
    </source>
</evidence>
<reference evidence="5" key="1">
    <citation type="submission" date="2018-05" db="EMBL/GenBank/DDBJ databases">
        <title>Luteimonas pekinense sp. nov., isolated from human Meibomian gland secretions, Beijing, China.</title>
        <authorList>
            <person name="Wen T."/>
            <person name="Bai H."/>
            <person name="Lv H."/>
        </authorList>
    </citation>
    <scope>NUCLEOTIDE SEQUENCE [LARGE SCALE GENOMIC DNA]</scope>
    <source>
        <strain evidence="5">83-4</strain>
    </source>
</reference>
<dbReference type="KEGG" id="lue:DCD74_11165"/>
<feature type="signal peptide" evidence="2">
    <location>
        <begin position="1"/>
        <end position="24"/>
    </location>
</feature>
<dbReference type="RefSeq" id="WP_112927376.1">
    <property type="nucleotide sequence ID" value="NZ_CP029556.1"/>
</dbReference>
<evidence type="ECO:0000259" key="3">
    <source>
        <dbReference type="Pfam" id="PF13511"/>
    </source>
</evidence>
<feature type="chain" id="PRO_5016683113" description="DUF4124 domain-containing protein" evidence="2">
    <location>
        <begin position="25"/>
        <end position="237"/>
    </location>
</feature>
<organism evidence="4 5">
    <name type="scientific">Solilutibacter oculi</name>
    <dbReference type="NCBI Taxonomy" id="2698682"/>
    <lineage>
        <taxon>Bacteria</taxon>
        <taxon>Pseudomonadati</taxon>
        <taxon>Pseudomonadota</taxon>
        <taxon>Gammaproteobacteria</taxon>
        <taxon>Lysobacterales</taxon>
        <taxon>Lysobacteraceae</taxon>
        <taxon>Solilutibacter</taxon>
    </lineage>
</organism>
<evidence type="ECO:0000313" key="5">
    <source>
        <dbReference type="Proteomes" id="UP000251842"/>
    </source>
</evidence>
<feature type="compositionally biased region" description="Basic and acidic residues" evidence="1">
    <location>
        <begin position="218"/>
        <end position="237"/>
    </location>
</feature>
<accession>A0A344J805</accession>
<keyword evidence="5" id="KW-1185">Reference proteome</keyword>
<dbReference type="Pfam" id="PF13511">
    <property type="entry name" value="DUF4124"/>
    <property type="match status" value="1"/>
</dbReference>
<proteinExistence type="predicted"/>
<protein>
    <recommendedName>
        <fullName evidence="3">DUF4124 domain-containing protein</fullName>
    </recommendedName>
</protein>